<dbReference type="PANTHER" id="PTHR35894:SF7">
    <property type="entry name" value="GENERAL SECRETION PATHWAY PROTEIN A-RELATED"/>
    <property type="match status" value="1"/>
</dbReference>
<dbReference type="OrthoDB" id="9780149at2"/>
<protein>
    <submittedName>
        <fullName evidence="2">MSHA biogenesis protein MshM</fullName>
    </submittedName>
</protein>
<comment type="caution">
    <text evidence="2">The sequence shown here is derived from an EMBL/GenBank/DDBJ whole genome shotgun (WGS) entry which is preliminary data.</text>
</comment>
<gene>
    <name evidence="2" type="ORF">VIN01S_32780</name>
</gene>
<dbReference type="CDD" id="cd00009">
    <property type="entry name" value="AAA"/>
    <property type="match status" value="1"/>
</dbReference>
<dbReference type="EMBL" id="BJLF01000020">
    <property type="protein sequence ID" value="GEA52474.1"/>
    <property type="molecule type" value="Genomic_DNA"/>
</dbReference>
<dbReference type="Proteomes" id="UP000318717">
    <property type="component" value="Unassembled WGS sequence"/>
</dbReference>
<feature type="domain" description="ORC1/DEAH AAA+ ATPase" evidence="1">
    <location>
        <begin position="41"/>
        <end position="168"/>
    </location>
</feature>
<accession>A0A4Y3I1Y7</accession>
<dbReference type="InterPro" id="IPR027417">
    <property type="entry name" value="P-loop_NTPase"/>
</dbReference>
<evidence type="ECO:0000259" key="1">
    <source>
        <dbReference type="Pfam" id="PF13401"/>
    </source>
</evidence>
<dbReference type="InterPro" id="IPR049945">
    <property type="entry name" value="AAA_22"/>
</dbReference>
<dbReference type="PANTHER" id="PTHR35894">
    <property type="entry name" value="GENERAL SECRETION PATHWAY PROTEIN A-RELATED"/>
    <property type="match status" value="1"/>
</dbReference>
<name>A0A4Y3I1Y7_9VIBR</name>
<dbReference type="SUPFAM" id="SSF52540">
    <property type="entry name" value="P-loop containing nucleoside triphosphate hydrolases"/>
    <property type="match status" value="1"/>
</dbReference>
<evidence type="ECO:0000313" key="3">
    <source>
        <dbReference type="Proteomes" id="UP000318717"/>
    </source>
</evidence>
<organism evidence="2 3">
    <name type="scientific">Vibrio inusitatus NBRC 102082</name>
    <dbReference type="NCBI Taxonomy" id="1219070"/>
    <lineage>
        <taxon>Bacteria</taxon>
        <taxon>Pseudomonadati</taxon>
        <taxon>Pseudomonadota</taxon>
        <taxon>Gammaproteobacteria</taxon>
        <taxon>Vibrionales</taxon>
        <taxon>Vibrionaceae</taxon>
        <taxon>Vibrio</taxon>
    </lineage>
</organism>
<dbReference type="GO" id="GO:0016887">
    <property type="term" value="F:ATP hydrolysis activity"/>
    <property type="evidence" value="ECO:0007669"/>
    <property type="project" value="InterPro"/>
</dbReference>
<dbReference type="InterPro" id="IPR052026">
    <property type="entry name" value="ExeA_AAA_ATPase_DNA-bind"/>
</dbReference>
<evidence type="ECO:0000313" key="2">
    <source>
        <dbReference type="EMBL" id="GEA52474.1"/>
    </source>
</evidence>
<dbReference type="RefSeq" id="WP_141346912.1">
    <property type="nucleotide sequence ID" value="NZ_BJLF01000020.1"/>
</dbReference>
<dbReference type="Pfam" id="PF13401">
    <property type="entry name" value="AAA_22"/>
    <property type="match status" value="1"/>
</dbReference>
<dbReference type="AlphaFoldDB" id="A0A4Y3I1Y7"/>
<dbReference type="Gene3D" id="3.40.50.300">
    <property type="entry name" value="P-loop containing nucleotide triphosphate hydrolases"/>
    <property type="match status" value="1"/>
</dbReference>
<keyword evidence="3" id="KW-1185">Reference proteome</keyword>
<reference evidence="2 3" key="1">
    <citation type="submission" date="2019-06" db="EMBL/GenBank/DDBJ databases">
        <title>Whole genome shotgun sequence of Vibrio inusitatus NBRC 102082.</title>
        <authorList>
            <person name="Hosoyama A."/>
            <person name="Uohara A."/>
            <person name="Ohji S."/>
            <person name="Ichikawa N."/>
        </authorList>
    </citation>
    <scope>NUCLEOTIDE SEQUENCE [LARGE SCALE GENOMIC DNA]</scope>
    <source>
        <strain evidence="2 3">NBRC 102082</strain>
    </source>
</reference>
<proteinExistence type="predicted"/>
<sequence length="281" mass="31650">MYFSRFGFSQPPFGLTPNTELFHGLAPHYEAIHTVMSAINMGEGVIKLTGEVGTGKTMVCRMLIEQLEHEYSLVYLPNPVLDGDGIRFAIANELQVDASDPRAIVDNVQRKLVELREAGKPVVALIDEAQALSDEALETIRLFGNLETINSKLLQIVLIGQPELEERLAQHHLRQFRQRITFSAQLRPLTLAEASAYIDHRITSCGGSKDLFNMSQKKSIWKAASGIPRIMNQLCHKALLLAFTSDKQTVANRHLFDAMKDTYVMQKPKYKTPCLWGWQQV</sequence>